<dbReference type="GO" id="GO:0046961">
    <property type="term" value="F:proton-transporting ATPase activity, rotational mechanism"/>
    <property type="evidence" value="ECO:0007669"/>
    <property type="project" value="InterPro"/>
</dbReference>
<dbReference type="OrthoDB" id="10263003at2759"/>
<evidence type="ECO:0000256" key="3">
    <source>
        <dbReference type="ARBA" id="ARBA00023065"/>
    </source>
</evidence>
<comment type="similarity">
    <text evidence="1">Belongs to the V-ATPase E subunit family.</text>
</comment>
<keyword evidence="2" id="KW-0813">Transport</keyword>
<reference evidence="4 5" key="1">
    <citation type="journal article" date="2018" name="New Phytol.">
        <title>Phylogenomics of Endogonaceae and evolution of mycorrhizas within Mucoromycota.</title>
        <authorList>
            <person name="Chang Y."/>
            <person name="Desiro A."/>
            <person name="Na H."/>
            <person name="Sandor L."/>
            <person name="Lipzen A."/>
            <person name="Clum A."/>
            <person name="Barry K."/>
            <person name="Grigoriev I.V."/>
            <person name="Martin F.M."/>
            <person name="Stajich J.E."/>
            <person name="Smith M.E."/>
            <person name="Bonito G."/>
            <person name="Spatafora J.W."/>
        </authorList>
    </citation>
    <scope>NUCLEOTIDE SEQUENCE [LARGE SCALE GENOMIC DNA]</scope>
    <source>
        <strain evidence="4 5">GMNB39</strain>
    </source>
</reference>
<gene>
    <name evidence="4" type="ORF">BC936DRAFT_145198</name>
</gene>
<dbReference type="InterPro" id="IPR038495">
    <property type="entry name" value="ATPase_E_C"/>
</dbReference>
<organism evidence="4 5">
    <name type="scientific">Jimgerdemannia flammicorona</name>
    <dbReference type="NCBI Taxonomy" id="994334"/>
    <lineage>
        <taxon>Eukaryota</taxon>
        <taxon>Fungi</taxon>
        <taxon>Fungi incertae sedis</taxon>
        <taxon>Mucoromycota</taxon>
        <taxon>Mucoromycotina</taxon>
        <taxon>Endogonomycetes</taxon>
        <taxon>Endogonales</taxon>
        <taxon>Endogonaceae</taxon>
        <taxon>Jimgerdemannia</taxon>
    </lineage>
</organism>
<proteinExistence type="inferred from homology"/>
<keyword evidence="3" id="KW-0406">Ion transport</keyword>
<evidence type="ECO:0000313" key="4">
    <source>
        <dbReference type="EMBL" id="RUP51848.1"/>
    </source>
</evidence>
<accession>A0A433DLT7</accession>
<protein>
    <submittedName>
        <fullName evidence="4">ATP synthase subunit-domain-containing protein</fullName>
    </submittedName>
</protein>
<dbReference type="SUPFAM" id="SSF160527">
    <property type="entry name" value="V-type ATPase subunit E-like"/>
    <property type="match status" value="1"/>
</dbReference>
<name>A0A433DLT7_9FUNG</name>
<dbReference type="Proteomes" id="UP000268093">
    <property type="component" value="Unassembled WGS sequence"/>
</dbReference>
<dbReference type="GO" id="GO:0033178">
    <property type="term" value="C:proton-transporting two-sector ATPase complex, catalytic domain"/>
    <property type="evidence" value="ECO:0007669"/>
    <property type="project" value="InterPro"/>
</dbReference>
<dbReference type="PANTHER" id="PTHR45715">
    <property type="entry name" value="ATPASE H+-TRANSPORTING V1 SUBUNIT E1A-RELATED"/>
    <property type="match status" value="1"/>
</dbReference>
<dbReference type="InterPro" id="IPR002842">
    <property type="entry name" value="ATPase_V1_Esu"/>
</dbReference>
<evidence type="ECO:0000256" key="2">
    <source>
        <dbReference type="ARBA" id="ARBA00022448"/>
    </source>
</evidence>
<evidence type="ECO:0000313" key="5">
    <source>
        <dbReference type="Proteomes" id="UP000268093"/>
    </source>
</evidence>
<evidence type="ECO:0000256" key="1">
    <source>
        <dbReference type="ARBA" id="ARBA00005901"/>
    </source>
</evidence>
<dbReference type="Gene3D" id="3.30.2320.30">
    <property type="entry name" value="ATP synthase, E subunit, C-terminal"/>
    <property type="match status" value="1"/>
</dbReference>
<sequence length="268" mass="30422">PILQRTSSKPHDFWKYGGAISDFEVLTLASRQHSRYSASASPQHAPPRPINMSSRALNDDEVHNEMKKMVAFIKQEALEKAREIKVKAKLVRQESINIDATFQRKIKQAEVQKRIAQSNHINKSRLKVLQARQQMLEELFAETRGRLPGVTKDDAKYRVLLRDLGFYSLMEPKVTINCRQADVAKVKKAVEEATVLYKEALGDDVQAKVDEKAHLPKESAGGVILSAQGGRIKVNNTLETRLDILEENMLPQIRVLLFGHSPNRKFFN</sequence>
<dbReference type="Gene3D" id="6.10.250.1620">
    <property type="match status" value="1"/>
</dbReference>
<keyword evidence="5" id="KW-1185">Reference proteome</keyword>
<feature type="non-terminal residue" evidence="4">
    <location>
        <position position="1"/>
    </location>
</feature>
<dbReference type="EMBL" id="RBNI01000398">
    <property type="protein sequence ID" value="RUP51848.1"/>
    <property type="molecule type" value="Genomic_DNA"/>
</dbReference>
<comment type="caution">
    <text evidence="4">The sequence shown here is derived from an EMBL/GenBank/DDBJ whole genome shotgun (WGS) entry which is preliminary data.</text>
</comment>
<dbReference type="AlphaFoldDB" id="A0A433DLT7"/>
<dbReference type="Pfam" id="PF01991">
    <property type="entry name" value="vATP-synt_E"/>
    <property type="match status" value="1"/>
</dbReference>